<dbReference type="Proteomes" id="UP001060085">
    <property type="component" value="Linkage Group LG06"/>
</dbReference>
<accession>A0ACC0AFN9</accession>
<organism evidence="1 2">
    <name type="scientific">Catharanthus roseus</name>
    <name type="common">Madagascar periwinkle</name>
    <name type="synonym">Vinca rosea</name>
    <dbReference type="NCBI Taxonomy" id="4058"/>
    <lineage>
        <taxon>Eukaryota</taxon>
        <taxon>Viridiplantae</taxon>
        <taxon>Streptophyta</taxon>
        <taxon>Embryophyta</taxon>
        <taxon>Tracheophyta</taxon>
        <taxon>Spermatophyta</taxon>
        <taxon>Magnoliopsida</taxon>
        <taxon>eudicotyledons</taxon>
        <taxon>Gunneridae</taxon>
        <taxon>Pentapetalae</taxon>
        <taxon>asterids</taxon>
        <taxon>lamiids</taxon>
        <taxon>Gentianales</taxon>
        <taxon>Apocynaceae</taxon>
        <taxon>Rauvolfioideae</taxon>
        <taxon>Vinceae</taxon>
        <taxon>Catharanthinae</taxon>
        <taxon>Catharanthus</taxon>
    </lineage>
</organism>
<keyword evidence="2" id="KW-1185">Reference proteome</keyword>
<proteinExistence type="predicted"/>
<sequence>MGDQPVVQQYMGFGSPIDDLVESGTLRLLDWNDSMTDIQLDMRFVDKVQAKIGLKNYDHEMRKVSYPARMGVAQLVLGLQSWSKSQGSNPGSGSVGISISPMWEVVPCAHQVLTSSLQDR</sequence>
<evidence type="ECO:0000313" key="1">
    <source>
        <dbReference type="EMBL" id="KAI5658803.1"/>
    </source>
</evidence>
<protein>
    <submittedName>
        <fullName evidence="1">Uncharacterized protein</fullName>
    </submittedName>
</protein>
<evidence type="ECO:0000313" key="2">
    <source>
        <dbReference type="Proteomes" id="UP001060085"/>
    </source>
</evidence>
<dbReference type="EMBL" id="CM044706">
    <property type="protein sequence ID" value="KAI5658803.1"/>
    <property type="molecule type" value="Genomic_DNA"/>
</dbReference>
<reference evidence="2" key="1">
    <citation type="journal article" date="2023" name="Nat. Plants">
        <title>Single-cell RNA sequencing provides a high-resolution roadmap for understanding the multicellular compartmentation of specialized metabolism.</title>
        <authorList>
            <person name="Sun S."/>
            <person name="Shen X."/>
            <person name="Li Y."/>
            <person name="Li Y."/>
            <person name="Wang S."/>
            <person name="Li R."/>
            <person name="Zhang H."/>
            <person name="Shen G."/>
            <person name="Guo B."/>
            <person name="Wei J."/>
            <person name="Xu J."/>
            <person name="St-Pierre B."/>
            <person name="Chen S."/>
            <person name="Sun C."/>
        </authorList>
    </citation>
    <scope>NUCLEOTIDE SEQUENCE [LARGE SCALE GENOMIC DNA]</scope>
</reference>
<name>A0ACC0AFN9_CATRO</name>
<gene>
    <name evidence="1" type="ORF">M9H77_27596</name>
</gene>
<comment type="caution">
    <text evidence="1">The sequence shown here is derived from an EMBL/GenBank/DDBJ whole genome shotgun (WGS) entry which is preliminary data.</text>
</comment>